<evidence type="ECO:0000256" key="4">
    <source>
        <dbReference type="ARBA" id="ARBA00022989"/>
    </source>
</evidence>
<evidence type="ECO:0000256" key="2">
    <source>
        <dbReference type="ARBA" id="ARBA00022692"/>
    </source>
</evidence>
<protein>
    <submittedName>
        <fullName evidence="7">Plexin domain-containing 1</fullName>
    </submittedName>
</protein>
<comment type="subcellular location">
    <subcellularLocation>
        <location evidence="1">Membrane</location>
        <topology evidence="1">Single-pass type I membrane protein</topology>
    </subcellularLocation>
</comment>
<dbReference type="PANTHER" id="PTHR13055">
    <property type="entry name" value="TUMOR ENDOTHELIAL MARKER 7 RELATED"/>
    <property type="match status" value="1"/>
</dbReference>
<keyword evidence="4" id="KW-1133">Transmembrane helix</keyword>
<evidence type="ECO:0000256" key="1">
    <source>
        <dbReference type="ARBA" id="ARBA00004479"/>
    </source>
</evidence>
<keyword evidence="8" id="KW-1185">Reference proteome</keyword>
<evidence type="ECO:0000256" key="5">
    <source>
        <dbReference type="SAM" id="MobiDB-lite"/>
    </source>
</evidence>
<gene>
    <name evidence="7" type="ORF">PACLA_8A074213</name>
</gene>
<evidence type="ECO:0000256" key="6">
    <source>
        <dbReference type="SAM" id="SignalP"/>
    </source>
</evidence>
<dbReference type="AlphaFoldDB" id="A0A7D9J747"/>
<evidence type="ECO:0000313" key="8">
    <source>
        <dbReference type="Proteomes" id="UP001152795"/>
    </source>
</evidence>
<comment type="caution">
    <text evidence="7">The sequence shown here is derived from an EMBL/GenBank/DDBJ whole genome shotgun (WGS) entry which is preliminary data.</text>
</comment>
<feature type="chain" id="PRO_5043579725" evidence="6">
    <location>
        <begin position="17"/>
        <end position="283"/>
    </location>
</feature>
<reference evidence="7" key="1">
    <citation type="submission" date="2020-04" db="EMBL/GenBank/DDBJ databases">
        <authorList>
            <person name="Alioto T."/>
            <person name="Alioto T."/>
            <person name="Gomez Garrido J."/>
        </authorList>
    </citation>
    <scope>NUCLEOTIDE SEQUENCE</scope>
    <source>
        <strain evidence="7">A484AB</strain>
    </source>
</reference>
<dbReference type="PANTHER" id="PTHR13055:SF12">
    <property type="entry name" value="LD40707P"/>
    <property type="match status" value="1"/>
</dbReference>
<dbReference type="Proteomes" id="UP001152795">
    <property type="component" value="Unassembled WGS sequence"/>
</dbReference>
<proteinExistence type="predicted"/>
<accession>A0A7D9J747</accession>
<keyword evidence="3 6" id="KW-0732">Signal</keyword>
<keyword evidence="2" id="KW-0812">Transmembrane</keyword>
<dbReference type="GO" id="GO:0016020">
    <property type="term" value="C:membrane"/>
    <property type="evidence" value="ECO:0007669"/>
    <property type="project" value="UniProtKB-SubCell"/>
</dbReference>
<feature type="region of interest" description="Disordered" evidence="5">
    <location>
        <begin position="55"/>
        <end position="123"/>
    </location>
</feature>
<evidence type="ECO:0000256" key="3">
    <source>
        <dbReference type="ARBA" id="ARBA00022729"/>
    </source>
</evidence>
<sequence length="283" mass="32021">MGNILLGLFILSNVFAEGFCHEYQVHYEVNDFGELGKPRFQISHDIIKRSALAENVTSTASPPKSVKPTTHVITNPATSFDRTTGKPSAITNNQPSGKPTAHPTSRKTSHPPTNIPRTQTLRNNTTTRFQVLRTTPRPVNNTNGTNITIFQDNHKYFKSRYYPSGERWWFNLNDGSGTPKLHVGLTKNLQYSDTIKTSFRFPYYGHVINKVTITNKGFLFLGQKLHKFNASVQYVAPLMADFGAHLHDKTSIRYVDTGIKSFNVYIYYMASICFDESRNFIGC</sequence>
<name>A0A7D9J747_PARCT</name>
<evidence type="ECO:0000313" key="7">
    <source>
        <dbReference type="EMBL" id="CAB4023471.1"/>
    </source>
</evidence>
<dbReference type="InterPro" id="IPR031152">
    <property type="entry name" value="PLXDC"/>
</dbReference>
<keyword evidence="4" id="KW-0472">Membrane</keyword>
<dbReference type="EMBL" id="CACRXK020012518">
    <property type="protein sequence ID" value="CAB4023471.1"/>
    <property type="molecule type" value="Genomic_DNA"/>
</dbReference>
<dbReference type="OrthoDB" id="6285106at2759"/>
<organism evidence="7 8">
    <name type="scientific">Paramuricea clavata</name>
    <name type="common">Red gorgonian</name>
    <name type="synonym">Violescent sea-whip</name>
    <dbReference type="NCBI Taxonomy" id="317549"/>
    <lineage>
        <taxon>Eukaryota</taxon>
        <taxon>Metazoa</taxon>
        <taxon>Cnidaria</taxon>
        <taxon>Anthozoa</taxon>
        <taxon>Octocorallia</taxon>
        <taxon>Malacalcyonacea</taxon>
        <taxon>Plexauridae</taxon>
        <taxon>Paramuricea</taxon>
    </lineage>
</organism>
<feature type="signal peptide" evidence="6">
    <location>
        <begin position="1"/>
        <end position="16"/>
    </location>
</feature>
<feature type="compositionally biased region" description="Polar residues" evidence="5">
    <location>
        <begin position="55"/>
        <end position="97"/>
    </location>
</feature>